<dbReference type="PANTHER" id="PTHR12157:SF21">
    <property type="entry name" value="RAB3 INTERACTING MOLECULE, ISOFORM F"/>
    <property type="match status" value="1"/>
</dbReference>
<comment type="subcellular location">
    <subcellularLocation>
        <location evidence="2">Synapse</location>
    </subcellularLocation>
</comment>
<evidence type="ECO:0000256" key="2">
    <source>
        <dbReference type="ARBA" id="ARBA00034103"/>
    </source>
</evidence>
<dbReference type="GO" id="GO:0048788">
    <property type="term" value="C:cytoskeleton of presynaptic active zone"/>
    <property type="evidence" value="ECO:0007669"/>
    <property type="project" value="TreeGrafter"/>
</dbReference>
<proteinExistence type="predicted"/>
<feature type="domain" description="C2" evidence="3">
    <location>
        <begin position="66"/>
        <end position="191"/>
    </location>
</feature>
<dbReference type="InterPro" id="IPR000008">
    <property type="entry name" value="C2_dom"/>
</dbReference>
<keyword evidence="1" id="KW-0770">Synapse</keyword>
<gene>
    <name evidence="4" type="primary">RIMS2</name>
    <name evidence="4" type="ORF">TNIN_116911</name>
</gene>
<dbReference type="GO" id="GO:0031267">
    <property type="term" value="F:small GTPase binding"/>
    <property type="evidence" value="ECO:0007669"/>
    <property type="project" value="InterPro"/>
</dbReference>
<dbReference type="OrthoDB" id="6422223at2759"/>
<dbReference type="AlphaFoldDB" id="A0A8X7CGB5"/>
<dbReference type="Pfam" id="PF00168">
    <property type="entry name" value="C2"/>
    <property type="match status" value="1"/>
</dbReference>
<evidence type="ECO:0000259" key="3">
    <source>
        <dbReference type="PROSITE" id="PS50004"/>
    </source>
</evidence>
<reference evidence="4" key="1">
    <citation type="submission" date="2020-08" db="EMBL/GenBank/DDBJ databases">
        <title>Multicomponent nature underlies the extraordinary mechanical properties of spider dragline silk.</title>
        <authorList>
            <person name="Kono N."/>
            <person name="Nakamura H."/>
            <person name="Mori M."/>
            <person name="Yoshida Y."/>
            <person name="Ohtoshi R."/>
            <person name="Malay A.D."/>
            <person name="Moran D.A.P."/>
            <person name="Tomita M."/>
            <person name="Numata K."/>
            <person name="Arakawa K."/>
        </authorList>
    </citation>
    <scope>NUCLEOTIDE SEQUENCE</scope>
</reference>
<accession>A0A8X7CGB5</accession>
<dbReference type="GO" id="GO:0050806">
    <property type="term" value="P:positive regulation of synaptic transmission"/>
    <property type="evidence" value="ECO:0007669"/>
    <property type="project" value="TreeGrafter"/>
</dbReference>
<dbReference type="PROSITE" id="PS50004">
    <property type="entry name" value="C2"/>
    <property type="match status" value="1"/>
</dbReference>
<keyword evidence="5" id="KW-1185">Reference proteome</keyword>
<dbReference type="EMBL" id="BMAV01018723">
    <property type="protein sequence ID" value="GFY71299.1"/>
    <property type="molecule type" value="Genomic_DNA"/>
</dbReference>
<protein>
    <submittedName>
        <fullName evidence="4">Regulating synaptic membrane exocytosis protein 2</fullName>
    </submittedName>
</protein>
<dbReference type="InterPro" id="IPR035892">
    <property type="entry name" value="C2_domain_sf"/>
</dbReference>
<name>A0A8X7CGB5_9ARAC</name>
<dbReference type="GO" id="GO:0044325">
    <property type="term" value="F:transmembrane transporter binding"/>
    <property type="evidence" value="ECO:0007669"/>
    <property type="project" value="TreeGrafter"/>
</dbReference>
<dbReference type="PANTHER" id="PTHR12157">
    <property type="entry name" value="REGULATING SYNAPTIC MEMBRANE EXOCYTOSIS PROTEIN"/>
    <property type="match status" value="1"/>
</dbReference>
<dbReference type="GO" id="GO:0042734">
    <property type="term" value="C:presynaptic membrane"/>
    <property type="evidence" value="ECO:0007669"/>
    <property type="project" value="TreeGrafter"/>
</dbReference>
<dbReference type="InterPro" id="IPR039032">
    <property type="entry name" value="Rim-like"/>
</dbReference>
<dbReference type="Proteomes" id="UP000886998">
    <property type="component" value="Unassembled WGS sequence"/>
</dbReference>
<organism evidence="4 5">
    <name type="scientific">Trichonephila inaurata madagascariensis</name>
    <dbReference type="NCBI Taxonomy" id="2747483"/>
    <lineage>
        <taxon>Eukaryota</taxon>
        <taxon>Metazoa</taxon>
        <taxon>Ecdysozoa</taxon>
        <taxon>Arthropoda</taxon>
        <taxon>Chelicerata</taxon>
        <taxon>Arachnida</taxon>
        <taxon>Araneae</taxon>
        <taxon>Araneomorphae</taxon>
        <taxon>Entelegynae</taxon>
        <taxon>Araneoidea</taxon>
        <taxon>Nephilidae</taxon>
        <taxon>Trichonephila</taxon>
        <taxon>Trichonephila inaurata</taxon>
    </lineage>
</organism>
<dbReference type="GO" id="GO:0042391">
    <property type="term" value="P:regulation of membrane potential"/>
    <property type="evidence" value="ECO:0007669"/>
    <property type="project" value="TreeGrafter"/>
</dbReference>
<evidence type="ECO:0000256" key="1">
    <source>
        <dbReference type="ARBA" id="ARBA00023018"/>
    </source>
</evidence>
<dbReference type="SUPFAM" id="SSF49562">
    <property type="entry name" value="C2 domain (Calcium/lipid-binding domain, CaLB)"/>
    <property type="match status" value="1"/>
</dbReference>
<evidence type="ECO:0000313" key="4">
    <source>
        <dbReference type="EMBL" id="GFY71299.1"/>
    </source>
</evidence>
<evidence type="ECO:0000313" key="5">
    <source>
        <dbReference type="Proteomes" id="UP000886998"/>
    </source>
</evidence>
<sequence length="240" mass="27234">MKLSMYEQLAYCLFGMNKLQKETLSSVFTFCRWGSRLPPEVGEASSFVEGLGPGQLVGRQALASPYLGEVQLGICEKRNCLEVEVIRARGLLPKANSKVLPTPYIKVYLLDGRRCIAKRKTVLARRTLDPLYQQVLTFTEDFRHCCMQQKIILRFISSKYEGIENKVKYKFRVNNLSYFPGDSVGKLQQHGTKSVHGSCADPPGRHRSGKRCDRLVQAFPPFVTNKQPHKERSQFVPFAG</sequence>
<dbReference type="GO" id="GO:0048167">
    <property type="term" value="P:regulation of synaptic plasticity"/>
    <property type="evidence" value="ECO:0007669"/>
    <property type="project" value="TreeGrafter"/>
</dbReference>
<comment type="caution">
    <text evidence="4">The sequence shown here is derived from an EMBL/GenBank/DDBJ whole genome shotgun (WGS) entry which is preliminary data.</text>
</comment>
<dbReference type="GO" id="GO:0048791">
    <property type="term" value="P:calcium ion-regulated exocytosis of neurotransmitter"/>
    <property type="evidence" value="ECO:0007669"/>
    <property type="project" value="TreeGrafter"/>
</dbReference>
<dbReference type="Gene3D" id="2.60.40.150">
    <property type="entry name" value="C2 domain"/>
    <property type="match status" value="1"/>
</dbReference>